<evidence type="ECO:0000256" key="10">
    <source>
        <dbReference type="ARBA" id="ARBA00049229"/>
    </source>
</evidence>
<evidence type="ECO:0000256" key="4">
    <source>
        <dbReference type="ARBA" id="ARBA00005072"/>
    </source>
</evidence>
<proteinExistence type="inferred from homology"/>
<protein>
    <recommendedName>
        <fullName evidence="6">branched-chain-amino-acid transaminase</fullName>
        <ecNumber evidence="6">2.6.1.42</ecNumber>
    </recommendedName>
</protein>
<dbReference type="GO" id="GO:0046394">
    <property type="term" value="P:carboxylic acid biosynthetic process"/>
    <property type="evidence" value="ECO:0007669"/>
    <property type="project" value="UniProtKB-ARBA"/>
</dbReference>
<evidence type="ECO:0000256" key="5">
    <source>
        <dbReference type="ARBA" id="ARBA00009320"/>
    </source>
</evidence>
<dbReference type="Gene3D" id="3.20.10.10">
    <property type="entry name" value="D-amino Acid Aminotransferase, subunit A, domain 2"/>
    <property type="match status" value="1"/>
</dbReference>
<evidence type="ECO:0000256" key="3">
    <source>
        <dbReference type="ARBA" id="ARBA00004931"/>
    </source>
</evidence>
<dbReference type="EC" id="2.6.1.42" evidence="6"/>
<comment type="caution">
    <text evidence="11">The sequence shown here is derived from an EMBL/GenBank/DDBJ whole genome shotgun (WGS) entry which is preliminary data.</text>
</comment>
<comment type="pathway">
    <text evidence="4">Amino-acid biosynthesis; L-leucine biosynthesis; L-leucine from 3-methyl-2-oxobutanoate: step 4/4.</text>
</comment>
<evidence type="ECO:0000256" key="7">
    <source>
        <dbReference type="ARBA" id="ARBA00022898"/>
    </source>
</evidence>
<evidence type="ECO:0000313" key="12">
    <source>
        <dbReference type="Proteomes" id="UP000196531"/>
    </source>
</evidence>
<dbReference type="Pfam" id="PF01063">
    <property type="entry name" value="Aminotran_4"/>
    <property type="match status" value="1"/>
</dbReference>
<evidence type="ECO:0000256" key="2">
    <source>
        <dbReference type="ARBA" id="ARBA00004824"/>
    </source>
</evidence>
<dbReference type="AlphaFoldDB" id="A0A1Y5FIR3"/>
<comment type="catalytic activity">
    <reaction evidence="8">
        <text>L-valine + 2-oxoglutarate = 3-methyl-2-oxobutanoate + L-glutamate</text>
        <dbReference type="Rhea" id="RHEA:24813"/>
        <dbReference type="ChEBI" id="CHEBI:11851"/>
        <dbReference type="ChEBI" id="CHEBI:16810"/>
        <dbReference type="ChEBI" id="CHEBI:29985"/>
        <dbReference type="ChEBI" id="CHEBI:57762"/>
        <dbReference type="EC" id="2.6.1.42"/>
    </reaction>
</comment>
<dbReference type="GO" id="GO:0005829">
    <property type="term" value="C:cytosol"/>
    <property type="evidence" value="ECO:0007669"/>
    <property type="project" value="TreeGrafter"/>
</dbReference>
<dbReference type="PANTHER" id="PTHR42743">
    <property type="entry name" value="AMINO-ACID AMINOTRANSFERASE"/>
    <property type="match status" value="1"/>
</dbReference>
<dbReference type="InterPro" id="IPR043132">
    <property type="entry name" value="BCAT-like_C"/>
</dbReference>
<accession>A0A1Y5FIR3</accession>
<dbReference type="InterPro" id="IPR001544">
    <property type="entry name" value="Aminotrans_IV"/>
</dbReference>
<name>A0A1Y5FIR3_9BACT</name>
<dbReference type="GO" id="GO:0008652">
    <property type="term" value="P:amino acid biosynthetic process"/>
    <property type="evidence" value="ECO:0007669"/>
    <property type="project" value="UniProtKB-ARBA"/>
</dbReference>
<dbReference type="PANTHER" id="PTHR42743:SF11">
    <property type="entry name" value="AMINODEOXYCHORISMATE LYASE"/>
    <property type="match status" value="1"/>
</dbReference>
<dbReference type="FunFam" id="3.20.10.10:FF:000002">
    <property type="entry name" value="D-alanine aminotransferase"/>
    <property type="match status" value="1"/>
</dbReference>
<dbReference type="GO" id="GO:0004084">
    <property type="term" value="F:branched-chain-amino-acid transaminase activity"/>
    <property type="evidence" value="ECO:0007669"/>
    <property type="project" value="UniProtKB-EC"/>
</dbReference>
<comment type="catalytic activity">
    <reaction evidence="9">
        <text>L-isoleucine + 2-oxoglutarate = (S)-3-methyl-2-oxopentanoate + L-glutamate</text>
        <dbReference type="Rhea" id="RHEA:24801"/>
        <dbReference type="ChEBI" id="CHEBI:16810"/>
        <dbReference type="ChEBI" id="CHEBI:29985"/>
        <dbReference type="ChEBI" id="CHEBI:35146"/>
        <dbReference type="ChEBI" id="CHEBI:58045"/>
        <dbReference type="EC" id="2.6.1.42"/>
    </reaction>
</comment>
<evidence type="ECO:0000256" key="6">
    <source>
        <dbReference type="ARBA" id="ARBA00013053"/>
    </source>
</evidence>
<comment type="cofactor">
    <cofactor evidence="1">
        <name>pyridoxal 5'-phosphate</name>
        <dbReference type="ChEBI" id="CHEBI:597326"/>
    </cofactor>
</comment>
<comment type="pathway">
    <text evidence="2">Amino-acid biosynthesis; L-isoleucine biosynthesis; L-isoleucine from 2-oxobutanoate: step 4/4.</text>
</comment>
<dbReference type="Proteomes" id="UP000196531">
    <property type="component" value="Unassembled WGS sequence"/>
</dbReference>
<evidence type="ECO:0000256" key="1">
    <source>
        <dbReference type="ARBA" id="ARBA00001933"/>
    </source>
</evidence>
<sequence length="285" mass="32040">METLININGTITTKEKASVSVFDRGFLYGDSIYEVTQTFNRSIFMLEEHLDRLWYSAGKMDMPIDFTREEIITEITRVLTQLDKENVYIRLILTRGEGEIGLDPNLATKNNLVIIAIEKEENPTWWYESGVSMIVAHIHRNPIDALDPNIKSGNYLNNVMAMSEAKKLGAFDAIMLNVDEQVTEATTSNIWIVKDGCIITPPIKAGLLGGITRRSLIKIAKKNELLIREENFNVDELKSADECFLTSTTKLIVPITTIDNSPIGDGKPGPMTSLLLKLYKETNKI</sequence>
<dbReference type="InterPro" id="IPR050571">
    <property type="entry name" value="Class-IV_PLP-Dep_Aminotrnsfr"/>
</dbReference>
<dbReference type="InterPro" id="IPR036038">
    <property type="entry name" value="Aminotransferase-like"/>
</dbReference>
<comment type="pathway">
    <text evidence="3">Amino-acid biosynthesis; L-valine biosynthesis; L-valine from pyruvate: step 4/4.</text>
</comment>
<dbReference type="InterPro" id="IPR043131">
    <property type="entry name" value="BCAT-like_N"/>
</dbReference>
<gene>
    <name evidence="11" type="ORF">A9Q84_02135</name>
</gene>
<dbReference type="EMBL" id="MAAO01000002">
    <property type="protein sequence ID" value="OUS00224.1"/>
    <property type="molecule type" value="Genomic_DNA"/>
</dbReference>
<evidence type="ECO:0000313" key="11">
    <source>
        <dbReference type="EMBL" id="OUS00224.1"/>
    </source>
</evidence>
<comment type="catalytic activity">
    <reaction evidence="10">
        <text>L-leucine + 2-oxoglutarate = 4-methyl-2-oxopentanoate + L-glutamate</text>
        <dbReference type="Rhea" id="RHEA:18321"/>
        <dbReference type="ChEBI" id="CHEBI:16810"/>
        <dbReference type="ChEBI" id="CHEBI:17865"/>
        <dbReference type="ChEBI" id="CHEBI:29985"/>
        <dbReference type="ChEBI" id="CHEBI:57427"/>
        <dbReference type="EC" id="2.6.1.42"/>
    </reaction>
</comment>
<comment type="similarity">
    <text evidence="5">Belongs to the class-IV pyridoxal-phosphate-dependent aminotransferase family.</text>
</comment>
<dbReference type="Gene3D" id="3.30.470.10">
    <property type="match status" value="1"/>
</dbReference>
<dbReference type="SUPFAM" id="SSF56752">
    <property type="entry name" value="D-aminoacid aminotransferase-like PLP-dependent enzymes"/>
    <property type="match status" value="1"/>
</dbReference>
<keyword evidence="7" id="KW-0663">Pyridoxal phosphate</keyword>
<organism evidence="11 12">
    <name type="scientific">Halobacteriovorax marinus</name>
    <dbReference type="NCBI Taxonomy" id="97084"/>
    <lineage>
        <taxon>Bacteria</taxon>
        <taxon>Pseudomonadati</taxon>
        <taxon>Bdellovibrionota</taxon>
        <taxon>Bacteriovoracia</taxon>
        <taxon>Bacteriovoracales</taxon>
        <taxon>Halobacteriovoraceae</taxon>
        <taxon>Halobacteriovorax</taxon>
    </lineage>
</organism>
<evidence type="ECO:0000256" key="8">
    <source>
        <dbReference type="ARBA" id="ARBA00048212"/>
    </source>
</evidence>
<evidence type="ECO:0000256" key="9">
    <source>
        <dbReference type="ARBA" id="ARBA00048798"/>
    </source>
</evidence>
<reference evidence="12" key="1">
    <citation type="journal article" date="2017" name="Proc. Natl. Acad. Sci. U.S.A.">
        <title>Simulation of Deepwater Horizon oil plume reveals substrate specialization within a complex community of hydrocarbon-degraders.</title>
        <authorList>
            <person name="Hu P."/>
            <person name="Dubinsky E.A."/>
            <person name="Probst A.J."/>
            <person name="Wang J."/>
            <person name="Sieber C.M.K."/>
            <person name="Tom L.M."/>
            <person name="Gardinali P."/>
            <person name="Banfield J.F."/>
            <person name="Atlas R.M."/>
            <person name="Andersen G.L."/>
        </authorList>
    </citation>
    <scope>NUCLEOTIDE SEQUENCE [LARGE SCALE GENOMIC DNA]</scope>
</reference>